<dbReference type="Gene3D" id="3.30.70.100">
    <property type="match status" value="1"/>
</dbReference>
<evidence type="ECO:0000313" key="3">
    <source>
        <dbReference type="Proteomes" id="UP001214603"/>
    </source>
</evidence>
<dbReference type="PANTHER" id="PTHR40624:SF1">
    <property type="entry name" value="BIOSYNTHESIS MONOOXYGENASE, PUTATIVE (AFU_ORTHOLOGUE AFUA_1G12025)-RELATED"/>
    <property type="match status" value="1"/>
</dbReference>
<dbReference type="PROSITE" id="PS51725">
    <property type="entry name" value="ABM"/>
    <property type="match status" value="1"/>
</dbReference>
<dbReference type="AlphaFoldDB" id="A0AAF0DXP0"/>
<name>A0AAF0DXP0_9BASI</name>
<dbReference type="PANTHER" id="PTHR40624">
    <property type="entry name" value="BIOSYNTHESIS MONOOXYGENASE, PUTATIVE (AFU_ORTHOLOGUE AFUA_1G12025)-RELATED"/>
    <property type="match status" value="1"/>
</dbReference>
<dbReference type="Proteomes" id="UP001214603">
    <property type="component" value="Chromosome 1"/>
</dbReference>
<dbReference type="Pfam" id="PF03992">
    <property type="entry name" value="ABM"/>
    <property type="match status" value="1"/>
</dbReference>
<evidence type="ECO:0000259" key="1">
    <source>
        <dbReference type="PROSITE" id="PS51725"/>
    </source>
</evidence>
<dbReference type="EMBL" id="CP119934">
    <property type="protein sequence ID" value="WFD01485.1"/>
    <property type="molecule type" value="Genomic_DNA"/>
</dbReference>
<evidence type="ECO:0000313" key="2">
    <source>
        <dbReference type="EMBL" id="WFD01485.1"/>
    </source>
</evidence>
<dbReference type="InterPro" id="IPR007138">
    <property type="entry name" value="ABM_dom"/>
</dbReference>
<organism evidence="2 3">
    <name type="scientific">Malassezia obtusa</name>
    <dbReference type="NCBI Taxonomy" id="76774"/>
    <lineage>
        <taxon>Eukaryota</taxon>
        <taxon>Fungi</taxon>
        <taxon>Dikarya</taxon>
        <taxon>Basidiomycota</taxon>
        <taxon>Ustilaginomycotina</taxon>
        <taxon>Malasseziomycetes</taxon>
        <taxon>Malasseziales</taxon>
        <taxon>Malasseziaceae</taxon>
        <taxon>Malassezia</taxon>
    </lineage>
</organism>
<protein>
    <recommendedName>
        <fullName evidence="1">ABM domain-containing protein</fullName>
    </recommendedName>
</protein>
<accession>A0AAF0DXP0</accession>
<proteinExistence type="predicted"/>
<keyword evidence="3" id="KW-1185">Reference proteome</keyword>
<gene>
    <name evidence="2" type="ORF">MOBT1_000150</name>
</gene>
<dbReference type="SUPFAM" id="SSF54909">
    <property type="entry name" value="Dimeric alpha+beta barrel"/>
    <property type="match status" value="1"/>
</dbReference>
<dbReference type="InterPro" id="IPR011008">
    <property type="entry name" value="Dimeric_a/b-barrel"/>
</dbReference>
<feature type="domain" description="ABM" evidence="1">
    <location>
        <begin position="11"/>
        <end position="104"/>
    </location>
</feature>
<reference evidence="2" key="1">
    <citation type="submission" date="2023-03" db="EMBL/GenBank/DDBJ databases">
        <title>Mating type loci evolution in Malassezia.</title>
        <authorList>
            <person name="Coelho M.A."/>
        </authorList>
    </citation>
    <scope>NUCLEOTIDE SEQUENCE</scope>
    <source>
        <strain evidence="2">CBS 7876</strain>
    </source>
</reference>
<sequence length="107" mass="11567">MSAPPSQGPFILVATLIAKGKSEADKLAELVVAVAKRANSADEPGTKTYRVSREHKDGLKIVVFEEYESAEALAAHQAAAEFQALAKAAPEITSSFDMDYFHQIYPN</sequence>